<reference evidence="1 2" key="1">
    <citation type="journal article" date="2019" name="Int. J. Syst. Evol. Microbiol.">
        <title>The Global Catalogue of Microorganisms (GCM) 10K type strain sequencing project: providing services to taxonomists for standard genome sequencing and annotation.</title>
        <authorList>
            <consortium name="The Broad Institute Genomics Platform"/>
            <consortium name="The Broad Institute Genome Sequencing Center for Infectious Disease"/>
            <person name="Wu L."/>
            <person name="Ma J."/>
        </authorList>
    </citation>
    <scope>NUCLEOTIDE SEQUENCE [LARGE SCALE GENOMIC DNA]</scope>
    <source>
        <strain evidence="1 2">DT85</strain>
    </source>
</reference>
<dbReference type="AlphaFoldDB" id="A0ABD5ZRA4"/>
<dbReference type="InterPro" id="IPR036388">
    <property type="entry name" value="WH-like_DNA-bd_sf"/>
</dbReference>
<protein>
    <submittedName>
        <fullName evidence="1">Helix-turn-helix domain-containing protein</fullName>
    </submittedName>
</protein>
<dbReference type="Proteomes" id="UP001596398">
    <property type="component" value="Unassembled WGS sequence"/>
</dbReference>
<evidence type="ECO:0000313" key="1">
    <source>
        <dbReference type="EMBL" id="MFC7235837.1"/>
    </source>
</evidence>
<dbReference type="CDD" id="cd00090">
    <property type="entry name" value="HTH_ARSR"/>
    <property type="match status" value="1"/>
</dbReference>
<evidence type="ECO:0000313" key="2">
    <source>
        <dbReference type="Proteomes" id="UP001596398"/>
    </source>
</evidence>
<comment type="caution">
    <text evidence="1">The sequence shown here is derived from an EMBL/GenBank/DDBJ whole genome shotgun (WGS) entry which is preliminary data.</text>
</comment>
<dbReference type="SUPFAM" id="SSF46785">
    <property type="entry name" value="Winged helix' DNA-binding domain"/>
    <property type="match status" value="1"/>
</dbReference>
<sequence>MSDAPDTGTVLDALDDPDARTILERLEEPMSAAEVAEACDIARSTAYRKLGRLSEASLLAEETRVRADGHHTTRYRVAFESVVVEFSERRTLGVEVVRPDAPDAQLASMWAEVRREV</sequence>
<dbReference type="InterPro" id="IPR011991">
    <property type="entry name" value="ArsR-like_HTH"/>
</dbReference>
<dbReference type="GeneID" id="79267535"/>
<proteinExistence type="predicted"/>
<dbReference type="InterPro" id="IPR036390">
    <property type="entry name" value="WH_DNA-bd_sf"/>
</dbReference>
<gene>
    <name evidence="1" type="ORF">ACFQJ4_10965</name>
</gene>
<dbReference type="Pfam" id="PF12840">
    <property type="entry name" value="HTH_20"/>
    <property type="match status" value="1"/>
</dbReference>
<name>A0ABD5ZRA4_9EURY</name>
<organism evidence="1 2">
    <name type="scientific">Halosegnis marinus</name>
    <dbReference type="NCBI Taxonomy" id="3034023"/>
    <lineage>
        <taxon>Archaea</taxon>
        <taxon>Methanobacteriati</taxon>
        <taxon>Methanobacteriota</taxon>
        <taxon>Stenosarchaea group</taxon>
        <taxon>Halobacteria</taxon>
        <taxon>Halobacteriales</taxon>
        <taxon>Natronomonadaceae</taxon>
        <taxon>Halosegnis</taxon>
    </lineage>
</organism>
<accession>A0ABD5ZRA4</accession>
<keyword evidence="2" id="KW-1185">Reference proteome</keyword>
<dbReference type="EMBL" id="JBHTAP010000001">
    <property type="protein sequence ID" value="MFC7235837.1"/>
    <property type="molecule type" value="Genomic_DNA"/>
</dbReference>
<dbReference type="Gene3D" id="1.10.10.10">
    <property type="entry name" value="Winged helix-like DNA-binding domain superfamily/Winged helix DNA-binding domain"/>
    <property type="match status" value="1"/>
</dbReference>
<dbReference type="RefSeq" id="WP_276233978.1">
    <property type="nucleotide sequence ID" value="NZ_CP119802.1"/>
</dbReference>